<keyword evidence="2" id="KW-0677">Repeat</keyword>
<keyword evidence="3" id="KW-1133">Transmembrane helix</keyword>
<dbReference type="Pfam" id="PF24681">
    <property type="entry name" value="Kelch_KLHDC2_KLHL20_DRC7"/>
    <property type="match status" value="2"/>
</dbReference>
<organism evidence="5">
    <name type="scientific">Pinguiococcus pyrenoidosus</name>
    <dbReference type="NCBI Taxonomy" id="172671"/>
    <lineage>
        <taxon>Eukaryota</taxon>
        <taxon>Sar</taxon>
        <taxon>Stramenopiles</taxon>
        <taxon>Ochrophyta</taxon>
        <taxon>Pinguiophyceae</taxon>
        <taxon>Pinguiochrysidales</taxon>
        <taxon>Pinguiochrysidaceae</taxon>
        <taxon>Pinguiococcus</taxon>
    </lineage>
</organism>
<keyword evidence="3" id="KW-0812">Transmembrane</keyword>
<evidence type="ECO:0000256" key="1">
    <source>
        <dbReference type="ARBA" id="ARBA00022441"/>
    </source>
</evidence>
<keyword evidence="4" id="KW-0732">Signal</keyword>
<evidence type="ECO:0000256" key="4">
    <source>
        <dbReference type="SAM" id="SignalP"/>
    </source>
</evidence>
<evidence type="ECO:0000256" key="3">
    <source>
        <dbReference type="SAM" id="Phobius"/>
    </source>
</evidence>
<dbReference type="InterPro" id="IPR015915">
    <property type="entry name" value="Kelch-typ_b-propeller"/>
</dbReference>
<dbReference type="EMBL" id="HBEA01002929">
    <property type="protein sequence ID" value="CAD8252681.1"/>
    <property type="molecule type" value="Transcribed_RNA"/>
</dbReference>
<feature type="signal peptide" evidence="4">
    <location>
        <begin position="1"/>
        <end position="25"/>
    </location>
</feature>
<feature type="chain" id="PRO_5031192107" evidence="4">
    <location>
        <begin position="26"/>
        <end position="480"/>
    </location>
</feature>
<dbReference type="PANTHER" id="PTHR46093:SF18">
    <property type="entry name" value="FIBRONECTIN TYPE-III DOMAIN-CONTAINING PROTEIN"/>
    <property type="match status" value="1"/>
</dbReference>
<dbReference type="Gene3D" id="2.120.10.80">
    <property type="entry name" value="Kelch-type beta propeller"/>
    <property type="match status" value="2"/>
</dbReference>
<proteinExistence type="predicted"/>
<gene>
    <name evidence="5" type="ORF">PPYR1160_LOCUS2173</name>
</gene>
<dbReference type="PANTHER" id="PTHR46093">
    <property type="entry name" value="ACYL-COA-BINDING DOMAIN-CONTAINING PROTEIN 5"/>
    <property type="match status" value="1"/>
</dbReference>
<dbReference type="AlphaFoldDB" id="A0A7R9U2Q6"/>
<keyword evidence="3" id="KW-0472">Membrane</keyword>
<name>A0A7R9U2Q6_9STRA</name>
<keyword evidence="1" id="KW-0880">Kelch repeat</keyword>
<reference evidence="5" key="1">
    <citation type="submission" date="2021-01" db="EMBL/GenBank/DDBJ databases">
        <authorList>
            <person name="Corre E."/>
            <person name="Pelletier E."/>
            <person name="Niang G."/>
            <person name="Scheremetjew M."/>
            <person name="Finn R."/>
            <person name="Kale V."/>
            <person name="Holt S."/>
            <person name="Cochrane G."/>
            <person name="Meng A."/>
            <person name="Brown T."/>
            <person name="Cohen L."/>
        </authorList>
    </citation>
    <scope>NUCLEOTIDE SEQUENCE</scope>
    <source>
        <strain evidence="5">CCMP2078</strain>
    </source>
</reference>
<sequence>MKDGVVWRLLRTTGLIWALVRLCASAEPKVPFCRKGHGAAVAHFGAQGYQMLVFGGKGHDWRIASKGTVFLSDLWALQMELDDDLDSVATFHWTQLKPPGAIPVSRWKMAMSGANSSRAVAVMGGDHHQSAKVNRNDTWFYWPALNRWQPLHAIGEQPKPRRAHIALETPSGLLVHGGKFSGKQCLADVRILTVEYDAQGISSDVAPSWRAGASFPDKCRWGAAAALLRIGEDTRLAQQGDRYAIEKAVGNGTATVMALFGGRRVRKDDAYHYYDDLWFYYLEEDRWELGNPDRGARPQARDHHSMNYVADTKTLYVFGGRLAESAEASSVLNDLWAIPLREVTVDGHVRVQAGSWQRIEAASSIPQSRFLHTGSVWYGPNGTSDGALVIFGGEHIKKSGGNPKLNDAWLYLPSKQIWTVISVNGCNAGDDGYPRGLSISMSLFEAFAAVILVAGISWLVCQQWAHRREYSPIEDEDEEF</sequence>
<dbReference type="SUPFAM" id="SSF117281">
    <property type="entry name" value="Kelch motif"/>
    <property type="match status" value="2"/>
</dbReference>
<accession>A0A7R9U2Q6</accession>
<feature type="transmembrane region" description="Helical" evidence="3">
    <location>
        <begin position="443"/>
        <end position="461"/>
    </location>
</feature>
<protein>
    <submittedName>
        <fullName evidence="5">Uncharacterized protein</fullName>
    </submittedName>
</protein>
<evidence type="ECO:0000256" key="2">
    <source>
        <dbReference type="ARBA" id="ARBA00022737"/>
    </source>
</evidence>
<evidence type="ECO:0000313" key="5">
    <source>
        <dbReference type="EMBL" id="CAD8252681.1"/>
    </source>
</evidence>